<evidence type="ECO:0000313" key="12">
    <source>
        <dbReference type="Proteomes" id="UP000678351"/>
    </source>
</evidence>
<keyword evidence="9" id="KW-0479">Metal-binding</keyword>
<protein>
    <recommendedName>
        <fullName evidence="1">RNA-directed RNA polymerase</fullName>
        <ecNumber evidence="1">2.7.7.48</ecNumber>
    </recommendedName>
    <alternativeName>
        <fullName evidence="7">RNA replicase beta chain</fullName>
    </alternativeName>
</protein>
<evidence type="ECO:0000256" key="6">
    <source>
        <dbReference type="ARBA" id="ARBA00022953"/>
    </source>
</evidence>
<feature type="binding site" evidence="9">
    <location>
        <position position="326"/>
    </location>
    <ligand>
        <name>Mg(2+)</name>
        <dbReference type="ChEBI" id="CHEBI:18420"/>
        <label>2</label>
    </ligand>
</feature>
<dbReference type="Pfam" id="PF03431">
    <property type="entry name" value="RNA_replicase_B"/>
    <property type="match status" value="1"/>
</dbReference>
<dbReference type="SUPFAM" id="SSF56672">
    <property type="entry name" value="DNA/RNA polymerases"/>
    <property type="match status" value="1"/>
</dbReference>
<evidence type="ECO:0000256" key="1">
    <source>
        <dbReference type="ARBA" id="ARBA00012494"/>
    </source>
</evidence>
<name>A0A8S5L1N5_9VIRU</name>
<dbReference type="EC" id="2.7.7.48" evidence="1"/>
<evidence type="ECO:0000256" key="7">
    <source>
        <dbReference type="ARBA" id="ARBA00030248"/>
    </source>
</evidence>
<evidence type="ECO:0000256" key="2">
    <source>
        <dbReference type="ARBA" id="ARBA00022484"/>
    </source>
</evidence>
<dbReference type="InterPro" id="IPR007096">
    <property type="entry name" value="RNA-dir_Rpol_cat_phage"/>
</dbReference>
<comment type="cofactor">
    <cofactor evidence="9">
        <name>Mg(2+)</name>
        <dbReference type="ChEBI" id="CHEBI:18420"/>
    </cofactor>
    <text evidence="9">Binds 2 Mg(2+) per subunit.</text>
</comment>
<keyword evidence="5" id="KW-0547">Nucleotide-binding</keyword>
<feature type="binding site" evidence="9">
    <location>
        <position position="409"/>
    </location>
    <ligand>
        <name>Mg(2+)</name>
        <dbReference type="ChEBI" id="CHEBI:18420"/>
        <label>2</label>
    </ligand>
</feature>
<evidence type="ECO:0000256" key="9">
    <source>
        <dbReference type="PIRSR" id="PIRSR605093-1"/>
    </source>
</evidence>
<dbReference type="GO" id="GO:0000166">
    <property type="term" value="F:nucleotide binding"/>
    <property type="evidence" value="ECO:0007669"/>
    <property type="project" value="UniProtKB-KW"/>
</dbReference>
<gene>
    <name evidence="11" type="primary">SRR6960551_12_3</name>
</gene>
<evidence type="ECO:0000256" key="3">
    <source>
        <dbReference type="ARBA" id="ARBA00022679"/>
    </source>
</evidence>
<dbReference type="EMBL" id="BK013693">
    <property type="protein sequence ID" value="DAD51018.1"/>
    <property type="molecule type" value="Genomic_RNA"/>
</dbReference>
<feature type="binding site" evidence="9">
    <location>
        <position position="408"/>
    </location>
    <ligand>
        <name>Mg(2+)</name>
        <dbReference type="ChEBI" id="CHEBI:18420"/>
        <label>2</label>
    </ligand>
</feature>
<dbReference type="PROSITE" id="PS50522">
    <property type="entry name" value="RDRP_PHAGE"/>
    <property type="match status" value="1"/>
</dbReference>
<dbReference type="Proteomes" id="UP000678351">
    <property type="component" value="Segment"/>
</dbReference>
<keyword evidence="12" id="KW-1185">Reference proteome</keyword>
<dbReference type="GO" id="GO:0003968">
    <property type="term" value="F:RNA-directed RNA polymerase activity"/>
    <property type="evidence" value="ECO:0007669"/>
    <property type="project" value="UniProtKB-KW"/>
</dbReference>
<evidence type="ECO:0000256" key="5">
    <source>
        <dbReference type="ARBA" id="ARBA00022741"/>
    </source>
</evidence>
<dbReference type="KEGG" id="vg:80399355"/>
<keyword evidence="2 11" id="KW-0696">RNA-directed RNA polymerase</keyword>
<dbReference type="GO" id="GO:0046872">
    <property type="term" value="F:metal ion binding"/>
    <property type="evidence" value="ECO:0007669"/>
    <property type="project" value="UniProtKB-KW"/>
</dbReference>
<evidence type="ECO:0000256" key="4">
    <source>
        <dbReference type="ARBA" id="ARBA00022695"/>
    </source>
</evidence>
<keyword evidence="9" id="KW-0460">Magnesium</keyword>
<accession>A0A8S5L1N5</accession>
<dbReference type="InterPro" id="IPR005093">
    <property type="entry name" value="RNArep_beta"/>
</dbReference>
<dbReference type="RefSeq" id="YP_010770134.1">
    <property type="nucleotide sequence ID" value="NC_074173.1"/>
</dbReference>
<keyword evidence="3" id="KW-0808">Transferase</keyword>
<evidence type="ECO:0000259" key="10">
    <source>
        <dbReference type="PROSITE" id="PS50522"/>
    </source>
</evidence>
<comment type="catalytic activity">
    <reaction evidence="8">
        <text>RNA(n) + a ribonucleoside 5'-triphosphate = RNA(n+1) + diphosphate</text>
        <dbReference type="Rhea" id="RHEA:21248"/>
        <dbReference type="Rhea" id="RHEA-COMP:14527"/>
        <dbReference type="Rhea" id="RHEA-COMP:17342"/>
        <dbReference type="ChEBI" id="CHEBI:33019"/>
        <dbReference type="ChEBI" id="CHEBI:61557"/>
        <dbReference type="ChEBI" id="CHEBI:140395"/>
        <dbReference type="EC" id="2.7.7.48"/>
    </reaction>
</comment>
<evidence type="ECO:0000313" key="11">
    <source>
        <dbReference type="EMBL" id="DAD51018.1"/>
    </source>
</evidence>
<keyword evidence="4" id="KW-0548">Nucleotidyltransferase</keyword>
<dbReference type="InterPro" id="IPR043502">
    <property type="entry name" value="DNA/RNA_pol_sf"/>
</dbReference>
<organism evidence="11 12">
    <name type="scientific">ssRNA phage SRR6960551_12</name>
    <dbReference type="NCBI Taxonomy" id="2786550"/>
    <lineage>
        <taxon>Viruses</taxon>
        <taxon>Riboviria</taxon>
        <taxon>Orthornavirae</taxon>
        <taxon>Lenarviricota</taxon>
        <taxon>Leviviricetes</taxon>
        <taxon>Norzivirales</taxon>
        <taxon>Solspiviridae</taxon>
        <taxon>Voulevirus</taxon>
        <taxon>Voulevirus limivivens</taxon>
    </lineage>
</organism>
<keyword evidence="6" id="KW-0693">Viral RNA replication</keyword>
<reference evidence="11" key="1">
    <citation type="submission" date="2020-09" db="EMBL/GenBank/DDBJ databases">
        <title>Leviviricetes taxonomy.</title>
        <authorList>
            <person name="Stockdale S.R."/>
            <person name="Callanan J."/>
            <person name="Adriaenssens E.M."/>
            <person name="Kuhn J.H."/>
            <person name="Rumnieks J."/>
            <person name="Shkoporov A."/>
            <person name="Draper L.A."/>
            <person name="Ross P."/>
            <person name="Hill C."/>
        </authorList>
    </citation>
    <scope>NUCLEOTIDE SEQUENCE</scope>
</reference>
<proteinExistence type="predicted"/>
<feature type="domain" description="RdRp catalytic" evidence="10">
    <location>
        <begin position="311"/>
        <end position="440"/>
    </location>
</feature>
<dbReference type="GO" id="GO:0039694">
    <property type="term" value="P:viral RNA genome replication"/>
    <property type="evidence" value="ECO:0007669"/>
    <property type="project" value="InterPro"/>
</dbReference>
<sequence length="585" mass="66672">MSPTIKLLRRANKIMQNRAFRSYRELLLKLCRHHGSSSYAVRIEKFLLKDDYVSLLSYADSLSGQLYPDATEHFVANQFANLIRKYPWDPCLVNTDPEGAARKAWFLAEHRCKRVNARFRLFRTFRSPREETLNRMRGFIRYVLGEEPNMDSIYSRCDYTAGAALGVHGNATNLGRKLSARITCTPGALNHFLNAAGRHATLRRLYSPSRTYQSEEGEDVQVVCWDSDAWTKALIGSRFDRCDAEAPAVRLVTHNKIGFVPKTAKTLRSIAVEPLANAFLQKGIGDEMRNLLERRGLDLRDQTRNQLFAKFGSEDWQSHDPFCTIDLSMASDSLALEVCRTVLPPAWFDLLGSCRSPRYQLDDAYYTYAKFSSMGNGFCFPLETLIFAAACAAAGCGVPRRDFAVYGDDIIVRKDRYDAVVSNLRLLGFTINKSKSFSEGPFRESCGADWYGGEDVRPYTLDHALDSVQNMFKFLNLTRRNVRTSAFFSGVYSMVIEWIPKRLRFYRPIPGPADSAIDLSGLEYLVSPFIARKGSVWKWREILTTPRRDKIRLSESVRVACFLRGDAILYLRRRTTSRIVRKHGG</sequence>
<dbReference type="GeneID" id="80399355"/>
<evidence type="ECO:0000256" key="8">
    <source>
        <dbReference type="ARBA" id="ARBA00048744"/>
    </source>
</evidence>